<evidence type="ECO:0000313" key="3">
    <source>
        <dbReference type="EMBL" id="KAF4447596.1"/>
    </source>
</evidence>
<dbReference type="EMBL" id="JAADJG010000389">
    <property type="protein sequence ID" value="KAF4447596.1"/>
    <property type="molecule type" value="Genomic_DNA"/>
</dbReference>
<feature type="coiled-coil region" evidence="1">
    <location>
        <begin position="394"/>
        <end position="421"/>
    </location>
</feature>
<name>A0A8H4KCZ6_9HYPO</name>
<feature type="region of interest" description="Disordered" evidence="2">
    <location>
        <begin position="122"/>
        <end position="217"/>
    </location>
</feature>
<gene>
    <name evidence="3" type="ORF">F53441_8891</name>
</gene>
<feature type="compositionally biased region" description="Acidic residues" evidence="2">
    <location>
        <begin position="137"/>
        <end position="151"/>
    </location>
</feature>
<keyword evidence="4" id="KW-1185">Reference proteome</keyword>
<feature type="compositionally biased region" description="Low complexity" evidence="2">
    <location>
        <begin position="199"/>
        <end position="212"/>
    </location>
</feature>
<feature type="compositionally biased region" description="Basic and acidic residues" evidence="2">
    <location>
        <begin position="122"/>
        <end position="135"/>
    </location>
</feature>
<dbReference type="Proteomes" id="UP000605986">
    <property type="component" value="Unassembled WGS sequence"/>
</dbReference>
<organism evidence="3 4">
    <name type="scientific">Fusarium austroafricanum</name>
    <dbReference type="NCBI Taxonomy" id="2364996"/>
    <lineage>
        <taxon>Eukaryota</taxon>
        <taxon>Fungi</taxon>
        <taxon>Dikarya</taxon>
        <taxon>Ascomycota</taxon>
        <taxon>Pezizomycotina</taxon>
        <taxon>Sordariomycetes</taxon>
        <taxon>Hypocreomycetidae</taxon>
        <taxon>Hypocreales</taxon>
        <taxon>Nectriaceae</taxon>
        <taxon>Fusarium</taxon>
        <taxon>Fusarium concolor species complex</taxon>
    </lineage>
</organism>
<protein>
    <submittedName>
        <fullName evidence="3">Uncharacterized protein</fullName>
    </submittedName>
</protein>
<evidence type="ECO:0000256" key="1">
    <source>
        <dbReference type="SAM" id="Coils"/>
    </source>
</evidence>
<proteinExistence type="predicted"/>
<accession>A0A8H4KCZ6</accession>
<feature type="compositionally biased region" description="Acidic residues" evidence="2">
    <location>
        <begin position="168"/>
        <end position="177"/>
    </location>
</feature>
<dbReference type="OrthoDB" id="5324651at2759"/>
<keyword evidence="1" id="KW-0175">Coiled coil</keyword>
<reference evidence="3" key="1">
    <citation type="submission" date="2020-01" db="EMBL/GenBank/DDBJ databases">
        <title>Identification and distribution of gene clusters putatively required for synthesis of sphingolipid metabolism inhibitors in phylogenetically diverse species of the filamentous fungus Fusarium.</title>
        <authorList>
            <person name="Kim H.-S."/>
            <person name="Busman M."/>
            <person name="Brown D.W."/>
            <person name="Divon H."/>
            <person name="Uhlig S."/>
            <person name="Proctor R.H."/>
        </authorList>
    </citation>
    <scope>NUCLEOTIDE SEQUENCE</scope>
    <source>
        <strain evidence="3">NRRL 53441</strain>
    </source>
</reference>
<evidence type="ECO:0000256" key="2">
    <source>
        <dbReference type="SAM" id="MobiDB-lite"/>
    </source>
</evidence>
<evidence type="ECO:0000313" key="4">
    <source>
        <dbReference type="Proteomes" id="UP000605986"/>
    </source>
</evidence>
<dbReference type="AlphaFoldDB" id="A0A8H4KCZ6"/>
<comment type="caution">
    <text evidence="3">The sequence shown here is derived from an EMBL/GenBank/DDBJ whole genome shotgun (WGS) entry which is preliminary data.</text>
</comment>
<sequence>MVFLVGGSGEYCACFPRQVNINGYGELNSCKNCYLSVPDEESIYVAFRYLDKMRNVGTKGLHRKRHIIKDIVQNQVYQSGVKRLLEKYGMESLISTLQTLLGSGIFTTHFAAKRRFPGLDRDMPTACCEDEKPSEDSSGDSEAIETATEEEAERKPEEATKTCSYDDWPCEPDVEEKEDTKAAEPPSAATRDDPRMGCDITPPTDDIPTSDTPTEEEDPIFADFEQGNETRKDCDKAPEESLCEEIDIDAALLPFSSLYELLTALQRYLERACFAYGRREIPATLSQNNWDCAEAVSLKHWMREFREQGQNFSTEIDPNNPESLFRRVYKIHQVTSERIHIKSDMLREFLEDACEFMHVLGDEKYKNLTVELRSDIEKVLDDTQHKNISYRNRRDGKLRQIEAERAKLDKLEKTIRDEMDRDVKEGRAMAKDEVRKALGKAAVTFQTEIEWKEEKLE</sequence>